<sequence>MTDADYKLPAPSTFPSLSEEEQTTVIRHLFERSPTLESLILPEFPTVKSYGELIAHSRALLLNLASESRIDQEKRKVLLEILAAHPRLGAGKIDSAHSAAEQASLQGETEALAALNKEYEEQFPGLRYVVFVNGRARDVIMTNMRERIRRGQYELEKTEAANAMCDIAIDRARKLGAEFEYN</sequence>
<evidence type="ECO:0000313" key="2">
    <source>
        <dbReference type="Proteomes" id="UP001489719"/>
    </source>
</evidence>
<evidence type="ECO:0000313" key="1">
    <source>
        <dbReference type="EMBL" id="KAK9321728.1"/>
    </source>
</evidence>
<accession>A0ACC3TNM2</accession>
<comment type="caution">
    <text evidence="1">The sequence shown here is derived from an EMBL/GenBank/DDBJ whole genome shotgun (WGS) entry which is preliminary data.</text>
</comment>
<proteinExistence type="predicted"/>
<dbReference type="Proteomes" id="UP001489719">
    <property type="component" value="Unassembled WGS sequence"/>
</dbReference>
<gene>
    <name evidence="1" type="ORF">V1517DRAFT_325723</name>
</gene>
<protein>
    <submittedName>
        <fullName evidence="1">Oxo-4-hydroxy-4-carboxy-5-ureidoimidazoline decarboxylase</fullName>
    </submittedName>
</protein>
<organism evidence="1 2">
    <name type="scientific">Lipomyces orientalis</name>
    <dbReference type="NCBI Taxonomy" id="1233043"/>
    <lineage>
        <taxon>Eukaryota</taxon>
        <taxon>Fungi</taxon>
        <taxon>Dikarya</taxon>
        <taxon>Ascomycota</taxon>
        <taxon>Saccharomycotina</taxon>
        <taxon>Lipomycetes</taxon>
        <taxon>Lipomycetales</taxon>
        <taxon>Lipomycetaceae</taxon>
        <taxon>Lipomyces</taxon>
    </lineage>
</organism>
<keyword evidence="2" id="KW-1185">Reference proteome</keyword>
<name>A0ACC3TNM2_9ASCO</name>
<dbReference type="EMBL" id="MU970092">
    <property type="protein sequence ID" value="KAK9321728.1"/>
    <property type="molecule type" value="Genomic_DNA"/>
</dbReference>
<reference evidence="2" key="1">
    <citation type="journal article" date="2024" name="Front. Bioeng. Biotechnol.">
        <title>Genome-scale model development and genomic sequencing of the oleaginous clade Lipomyces.</title>
        <authorList>
            <person name="Czajka J.J."/>
            <person name="Han Y."/>
            <person name="Kim J."/>
            <person name="Mondo S.J."/>
            <person name="Hofstad B.A."/>
            <person name="Robles A."/>
            <person name="Haridas S."/>
            <person name="Riley R."/>
            <person name="LaButti K."/>
            <person name="Pangilinan J."/>
            <person name="Andreopoulos W."/>
            <person name="Lipzen A."/>
            <person name="Yan J."/>
            <person name="Wang M."/>
            <person name="Ng V."/>
            <person name="Grigoriev I.V."/>
            <person name="Spatafora J.W."/>
            <person name="Magnuson J.K."/>
            <person name="Baker S.E."/>
            <person name="Pomraning K.R."/>
        </authorList>
    </citation>
    <scope>NUCLEOTIDE SEQUENCE [LARGE SCALE GENOMIC DNA]</scope>
    <source>
        <strain evidence="2">CBS 10300</strain>
    </source>
</reference>